<dbReference type="GO" id="GO:0000976">
    <property type="term" value="F:transcription cis-regulatory region binding"/>
    <property type="evidence" value="ECO:0007669"/>
    <property type="project" value="TreeGrafter"/>
</dbReference>
<dbReference type="Pfam" id="PF13377">
    <property type="entry name" value="Peripla_BP_3"/>
    <property type="match status" value="1"/>
</dbReference>
<keyword evidence="2 5" id="KW-0238">DNA-binding</keyword>
<accession>A0AAU7V7R4</accession>
<dbReference type="PANTHER" id="PTHR30146:SF109">
    <property type="entry name" value="HTH-TYPE TRANSCRIPTIONAL REGULATOR GALS"/>
    <property type="match status" value="1"/>
</dbReference>
<dbReference type="SMART" id="SM00354">
    <property type="entry name" value="HTH_LACI"/>
    <property type="match status" value="1"/>
</dbReference>
<keyword evidence="3" id="KW-0804">Transcription</keyword>
<protein>
    <submittedName>
        <fullName evidence="5">LacI family DNA-binding transcriptional regulator</fullName>
    </submittedName>
</protein>
<dbReference type="InterPro" id="IPR028082">
    <property type="entry name" value="Peripla_BP_I"/>
</dbReference>
<dbReference type="PROSITE" id="PS50932">
    <property type="entry name" value="HTH_LACI_2"/>
    <property type="match status" value="1"/>
</dbReference>
<evidence type="ECO:0000313" key="5">
    <source>
        <dbReference type="EMBL" id="XBW08501.1"/>
    </source>
</evidence>
<dbReference type="CDD" id="cd06267">
    <property type="entry name" value="PBP1_LacI_sugar_binding-like"/>
    <property type="match status" value="1"/>
</dbReference>
<feature type="domain" description="HTH lacI-type" evidence="4">
    <location>
        <begin position="8"/>
        <end position="62"/>
    </location>
</feature>
<dbReference type="KEGG" id="sapp:SAC06_02790"/>
<dbReference type="SUPFAM" id="SSF47413">
    <property type="entry name" value="lambda repressor-like DNA-binding domains"/>
    <property type="match status" value="1"/>
</dbReference>
<evidence type="ECO:0000256" key="2">
    <source>
        <dbReference type="ARBA" id="ARBA00023125"/>
    </source>
</evidence>
<sequence length="342" mass="37023">MADRQRSVSTKDVAALAGVSIGTVSNVLNAPHKVAEATRLRVNGAIRELGWERNENARQLRAGRSNTIGMLVPNLYNPHFAELFHGAEEFLYERGFIVNVSNANELPEREELILDQFRRQRVGGVMMAPVGAAMASAANLMERQIPVVLLDEANNSEFSGVGSDNFTGGLLAGHHLIDQGHHRIAFVGASERLVQVRDRLRGCQVAVQAHPGASLRVISTAQMDPEAGRRAAEEVLKLDLPFRPTAVFCASDLVAMGFLQGMTAAGLRVPEQMAIIGYDDIDFAASAAVPLSSIRQPTHQMGREAASLLLGAMNAISQTGEMPRISKLFNPDLVVRESTLRS</sequence>
<dbReference type="AlphaFoldDB" id="A0AAU7V7R4"/>
<gene>
    <name evidence="5" type="ORF">SAC06_02790</name>
</gene>
<organism evidence="5">
    <name type="scientific">Scrofimicrobium appendicitidis</name>
    <dbReference type="NCBI Taxonomy" id="3079930"/>
    <lineage>
        <taxon>Bacteria</taxon>
        <taxon>Bacillati</taxon>
        <taxon>Actinomycetota</taxon>
        <taxon>Actinomycetes</taxon>
        <taxon>Actinomycetales</taxon>
        <taxon>Actinomycetaceae</taxon>
        <taxon>Scrofimicrobium</taxon>
    </lineage>
</organism>
<dbReference type="EMBL" id="CP138335">
    <property type="protein sequence ID" value="XBW08501.1"/>
    <property type="molecule type" value="Genomic_DNA"/>
</dbReference>
<reference evidence="5" key="1">
    <citation type="submission" date="2023-11" db="EMBL/GenBank/DDBJ databases">
        <title>Scrofimicrobium hongkongense sp. nov., isolated from a patient with peritonitis.</title>
        <authorList>
            <person name="Lao H.Y."/>
            <person name="Wong A.Y.P."/>
            <person name="Ng T.L."/>
            <person name="Wong R.Y.L."/>
            <person name="Yau M.C.Y."/>
            <person name="Lam J.Y.W."/>
            <person name="Siu G.K.H."/>
        </authorList>
    </citation>
    <scope>NUCLEOTIDE SEQUENCE</scope>
    <source>
        <strain evidence="5">R131</strain>
    </source>
</reference>
<dbReference type="CDD" id="cd01392">
    <property type="entry name" value="HTH_LacI"/>
    <property type="match status" value="1"/>
</dbReference>
<evidence type="ECO:0000259" key="4">
    <source>
        <dbReference type="PROSITE" id="PS50932"/>
    </source>
</evidence>
<dbReference type="InterPro" id="IPR010982">
    <property type="entry name" value="Lambda_DNA-bd_dom_sf"/>
</dbReference>
<dbReference type="Gene3D" id="3.40.50.2300">
    <property type="match status" value="2"/>
</dbReference>
<dbReference type="PANTHER" id="PTHR30146">
    <property type="entry name" value="LACI-RELATED TRANSCRIPTIONAL REPRESSOR"/>
    <property type="match status" value="1"/>
</dbReference>
<dbReference type="SUPFAM" id="SSF53822">
    <property type="entry name" value="Periplasmic binding protein-like I"/>
    <property type="match status" value="1"/>
</dbReference>
<dbReference type="Pfam" id="PF00356">
    <property type="entry name" value="LacI"/>
    <property type="match status" value="1"/>
</dbReference>
<dbReference type="GO" id="GO:0003700">
    <property type="term" value="F:DNA-binding transcription factor activity"/>
    <property type="evidence" value="ECO:0007669"/>
    <property type="project" value="TreeGrafter"/>
</dbReference>
<evidence type="ECO:0000256" key="1">
    <source>
        <dbReference type="ARBA" id="ARBA00023015"/>
    </source>
</evidence>
<dbReference type="RefSeq" id="WP_350258701.1">
    <property type="nucleotide sequence ID" value="NZ_CP138335.1"/>
</dbReference>
<name>A0AAU7V7R4_9ACTO</name>
<proteinExistence type="predicted"/>
<dbReference type="Gene3D" id="1.10.260.40">
    <property type="entry name" value="lambda repressor-like DNA-binding domains"/>
    <property type="match status" value="1"/>
</dbReference>
<keyword evidence="1" id="KW-0805">Transcription regulation</keyword>
<evidence type="ECO:0000256" key="3">
    <source>
        <dbReference type="ARBA" id="ARBA00023163"/>
    </source>
</evidence>
<dbReference type="InterPro" id="IPR046335">
    <property type="entry name" value="LacI/GalR-like_sensor"/>
</dbReference>
<dbReference type="InterPro" id="IPR000843">
    <property type="entry name" value="HTH_LacI"/>
</dbReference>